<accession>A0A8G2I0T0</accession>
<reference evidence="2 3" key="1">
    <citation type="submission" date="2018-06" db="EMBL/GenBank/DDBJ databases">
        <authorList>
            <consortium name="Pathogen Informatics"/>
            <person name="Doyle S."/>
        </authorList>
    </citation>
    <scope>NUCLEOTIDE SEQUENCE [LARGE SCALE GENOMIC DNA]</scope>
    <source>
        <strain evidence="2 3">NCTC7972</strain>
    </source>
</reference>
<protein>
    <submittedName>
        <fullName evidence="2">Secretion accessory protein EsaA/YueB</fullName>
    </submittedName>
</protein>
<comment type="caution">
    <text evidence="2">The sequence shown here is derived from an EMBL/GenBank/DDBJ whole genome shotgun (WGS) entry which is preliminary data.</text>
</comment>
<feature type="transmembrane region" description="Helical" evidence="1">
    <location>
        <begin position="6"/>
        <end position="27"/>
    </location>
</feature>
<dbReference type="Proteomes" id="UP000254224">
    <property type="component" value="Unassembled WGS sequence"/>
</dbReference>
<organism evidence="2 3">
    <name type="scientific">Staphylococcus aureus</name>
    <dbReference type="NCBI Taxonomy" id="1280"/>
    <lineage>
        <taxon>Bacteria</taxon>
        <taxon>Bacillati</taxon>
        <taxon>Bacillota</taxon>
        <taxon>Bacilli</taxon>
        <taxon>Bacillales</taxon>
        <taxon>Staphylococcaceae</taxon>
        <taxon>Staphylococcus</taxon>
    </lineage>
</organism>
<evidence type="ECO:0000313" key="2">
    <source>
        <dbReference type="EMBL" id="SUK18115.1"/>
    </source>
</evidence>
<sequence length="39" mass="4491">MKKKNWIYALIVTLIIIIAIVSMIFFVQTKYGDQSEKGS</sequence>
<evidence type="ECO:0000256" key="1">
    <source>
        <dbReference type="SAM" id="Phobius"/>
    </source>
</evidence>
<dbReference type="EMBL" id="UHAI01000002">
    <property type="protein sequence ID" value="SUK18115.1"/>
    <property type="molecule type" value="Genomic_DNA"/>
</dbReference>
<gene>
    <name evidence="2" type="primary">esaA_2</name>
    <name evidence="2" type="ORF">NCTC7972_01658</name>
</gene>
<dbReference type="AlphaFoldDB" id="A0A8G2I0T0"/>
<keyword evidence="1" id="KW-1133">Transmembrane helix</keyword>
<evidence type="ECO:0000313" key="3">
    <source>
        <dbReference type="Proteomes" id="UP000254224"/>
    </source>
</evidence>
<proteinExistence type="predicted"/>
<keyword evidence="1" id="KW-0472">Membrane</keyword>
<keyword evidence="1" id="KW-0812">Transmembrane</keyword>
<name>A0A8G2I0T0_STAAU</name>